<accession>A0ABN3ERT6</accession>
<sequence>MKMLPAELGPESVTSSEQRVFDALRRSALAGTALHSLNLPEHQYKLTGELDFVVILDELILVVEVKGGQVSRRAGVWTYSDRAGHHRTSREGPFLQVESGMYALRDRLKQRLGVIGHDLAFGFLVVTTDVDIPSSTAEWAVETYCGRGAFTRDFDKVLARTAAYWRSRQPDKFPISRDVHAKLIHELRPDFDRSPLLDARADVLELAYVRLTDEQFDRLDVFSDAPRVICGGGAGTGKTFLAMEFARRQRALGRSVIYTCRSEVLAAYVKRLLRGAGVEVRVSSDLPDDVRFDVLVVDEAQDLMNLESVDRLEQLVRGGWKDGNWILFIDQNRQAHLYGDYDAEVLDYMRSFSPAPARLRHNCRNTQNVAFNTRAITGADMGVASAGAGPEVQTLPVADEAEESARLQEHLRQLREHEVRPEQITIVSLRGDWATSAARSLREVRKGQLKRLDATNAAEFPGDSMTWASAVDIKGLENRFVCVIDIDELETDEDIDLLYVALSRPRAGLWMAARPTVAARIAELFKEHAPAAMQALKGAAR</sequence>
<dbReference type="SUPFAM" id="SSF52540">
    <property type="entry name" value="P-loop containing nucleoside triphosphate hydrolases"/>
    <property type="match status" value="1"/>
</dbReference>
<feature type="domain" description="NERD" evidence="1">
    <location>
        <begin position="16"/>
        <end position="110"/>
    </location>
</feature>
<keyword evidence="2" id="KW-0067">ATP-binding</keyword>
<evidence type="ECO:0000313" key="2">
    <source>
        <dbReference type="EMBL" id="GAA1955130.1"/>
    </source>
</evidence>
<dbReference type="InterPro" id="IPR011528">
    <property type="entry name" value="NERD"/>
</dbReference>
<dbReference type="Proteomes" id="UP001500571">
    <property type="component" value="Unassembled WGS sequence"/>
</dbReference>
<dbReference type="EMBL" id="BAAAPB010000001">
    <property type="protein sequence ID" value="GAA1955130.1"/>
    <property type="molecule type" value="Genomic_DNA"/>
</dbReference>
<dbReference type="GO" id="GO:0005524">
    <property type="term" value="F:ATP binding"/>
    <property type="evidence" value="ECO:0007669"/>
    <property type="project" value="UniProtKB-KW"/>
</dbReference>
<proteinExistence type="predicted"/>
<dbReference type="Pfam" id="PF08378">
    <property type="entry name" value="NERD"/>
    <property type="match status" value="1"/>
</dbReference>
<name>A0ABN3ERT6_9ACTN</name>
<comment type="caution">
    <text evidence="2">The sequence shown here is derived from an EMBL/GenBank/DDBJ whole genome shotgun (WGS) entry which is preliminary data.</text>
</comment>
<evidence type="ECO:0000259" key="1">
    <source>
        <dbReference type="Pfam" id="PF08378"/>
    </source>
</evidence>
<dbReference type="RefSeq" id="WP_344043603.1">
    <property type="nucleotide sequence ID" value="NZ_BAAAPB010000001.1"/>
</dbReference>
<keyword evidence="2" id="KW-0547">Nucleotide-binding</keyword>
<dbReference type="Gene3D" id="3.40.50.300">
    <property type="entry name" value="P-loop containing nucleotide triphosphate hydrolases"/>
    <property type="match status" value="2"/>
</dbReference>
<gene>
    <name evidence="2" type="ORF">GCM10009798_12960</name>
</gene>
<reference evidence="2 3" key="1">
    <citation type="journal article" date="2019" name="Int. J. Syst. Evol. Microbiol.">
        <title>The Global Catalogue of Microorganisms (GCM) 10K type strain sequencing project: providing services to taxonomists for standard genome sequencing and annotation.</title>
        <authorList>
            <consortium name="The Broad Institute Genomics Platform"/>
            <consortium name="The Broad Institute Genome Sequencing Center for Infectious Disease"/>
            <person name="Wu L."/>
            <person name="Ma J."/>
        </authorList>
    </citation>
    <scope>NUCLEOTIDE SEQUENCE [LARGE SCALE GENOMIC DNA]</scope>
    <source>
        <strain evidence="2 3">JCM 15309</strain>
    </source>
</reference>
<protein>
    <submittedName>
        <fullName evidence="2">ATP-binding domain-containing protein</fullName>
    </submittedName>
</protein>
<evidence type="ECO:0000313" key="3">
    <source>
        <dbReference type="Proteomes" id="UP001500571"/>
    </source>
</evidence>
<dbReference type="InterPro" id="IPR027417">
    <property type="entry name" value="P-loop_NTPase"/>
</dbReference>
<organism evidence="2 3">
    <name type="scientific">Nocardioides panacihumi</name>
    <dbReference type="NCBI Taxonomy" id="400774"/>
    <lineage>
        <taxon>Bacteria</taxon>
        <taxon>Bacillati</taxon>
        <taxon>Actinomycetota</taxon>
        <taxon>Actinomycetes</taxon>
        <taxon>Propionibacteriales</taxon>
        <taxon>Nocardioidaceae</taxon>
        <taxon>Nocardioides</taxon>
    </lineage>
</organism>
<keyword evidence="3" id="KW-1185">Reference proteome</keyword>